<feature type="region of interest" description="Disordered" evidence="9">
    <location>
        <begin position="230"/>
        <end position="255"/>
    </location>
</feature>
<keyword evidence="1" id="KW-0479">Metal-binding</keyword>
<dbReference type="Pfam" id="PF01753">
    <property type="entry name" value="zf-MYND"/>
    <property type="match status" value="1"/>
</dbReference>
<dbReference type="Proteomes" id="UP001205105">
    <property type="component" value="Unassembled WGS sequence"/>
</dbReference>
<dbReference type="AlphaFoldDB" id="A0AAD5DZ79"/>
<evidence type="ECO:0000256" key="9">
    <source>
        <dbReference type="SAM" id="MobiDB-lite"/>
    </source>
</evidence>
<proteinExistence type="predicted"/>
<feature type="compositionally biased region" description="Low complexity" evidence="9">
    <location>
        <begin position="1"/>
        <end position="25"/>
    </location>
</feature>
<evidence type="ECO:0000256" key="2">
    <source>
        <dbReference type="ARBA" id="ARBA00022771"/>
    </source>
</evidence>
<dbReference type="PANTHER" id="PTHR10237:SF1">
    <property type="entry name" value="DEFORMED EPIDERMAL AUTOREGULATORY FACTOR 1 HOMOLOG"/>
    <property type="match status" value="1"/>
</dbReference>
<dbReference type="PANTHER" id="PTHR10237">
    <property type="entry name" value="DEFORMED EPIDERMAL AUTOREGULATORY FACTOR 1 HOMOLOG SUPPRESSIN"/>
    <property type="match status" value="1"/>
</dbReference>
<dbReference type="GO" id="GO:0000981">
    <property type="term" value="F:DNA-binding transcription factor activity, RNA polymerase II-specific"/>
    <property type="evidence" value="ECO:0007669"/>
    <property type="project" value="TreeGrafter"/>
</dbReference>
<dbReference type="PROSITE" id="PS01360">
    <property type="entry name" value="ZF_MYND_1"/>
    <property type="match status" value="1"/>
</dbReference>
<keyword evidence="3" id="KW-0862">Zinc</keyword>
<keyword evidence="4" id="KW-0805">Transcription regulation</keyword>
<keyword evidence="2 8" id="KW-0863">Zinc-finger</keyword>
<evidence type="ECO:0000256" key="6">
    <source>
        <dbReference type="ARBA" id="ARBA00023163"/>
    </source>
</evidence>
<feature type="domain" description="MYND-type" evidence="10">
    <location>
        <begin position="457"/>
        <end position="495"/>
    </location>
</feature>
<name>A0AAD5DZ79_9CHLO</name>
<evidence type="ECO:0000256" key="8">
    <source>
        <dbReference type="PROSITE-ProRule" id="PRU00134"/>
    </source>
</evidence>
<keyword evidence="7" id="KW-0539">Nucleus</keyword>
<dbReference type="GO" id="GO:0005634">
    <property type="term" value="C:nucleus"/>
    <property type="evidence" value="ECO:0007669"/>
    <property type="project" value="TreeGrafter"/>
</dbReference>
<evidence type="ECO:0000259" key="10">
    <source>
        <dbReference type="PROSITE" id="PS50865"/>
    </source>
</evidence>
<keyword evidence="5" id="KW-0238">DNA-binding</keyword>
<reference evidence="11" key="1">
    <citation type="submission" date="2020-11" db="EMBL/GenBank/DDBJ databases">
        <title>Chlorella ohadii genome sequencing and assembly.</title>
        <authorList>
            <person name="Murik O."/>
            <person name="Treves H."/>
            <person name="Kedem I."/>
            <person name="Shotland Y."/>
            <person name="Kaplan A."/>
        </authorList>
    </citation>
    <scope>NUCLEOTIDE SEQUENCE</scope>
    <source>
        <strain evidence="11">1</strain>
    </source>
</reference>
<organism evidence="11 12">
    <name type="scientific">Chlorella ohadii</name>
    <dbReference type="NCBI Taxonomy" id="2649997"/>
    <lineage>
        <taxon>Eukaryota</taxon>
        <taxon>Viridiplantae</taxon>
        <taxon>Chlorophyta</taxon>
        <taxon>core chlorophytes</taxon>
        <taxon>Trebouxiophyceae</taxon>
        <taxon>Chlorellales</taxon>
        <taxon>Chlorellaceae</taxon>
        <taxon>Chlorella clade</taxon>
        <taxon>Chlorella</taxon>
    </lineage>
</organism>
<keyword evidence="12" id="KW-1185">Reference proteome</keyword>
<accession>A0AAD5DZ79</accession>
<feature type="region of interest" description="Disordered" evidence="9">
    <location>
        <begin position="1"/>
        <end position="41"/>
    </location>
</feature>
<gene>
    <name evidence="11" type="ORF">COHA_000700</name>
</gene>
<evidence type="ECO:0000256" key="5">
    <source>
        <dbReference type="ARBA" id="ARBA00023125"/>
    </source>
</evidence>
<dbReference type="InterPro" id="IPR002893">
    <property type="entry name" value="Znf_MYND"/>
</dbReference>
<dbReference type="InterPro" id="IPR024119">
    <property type="entry name" value="TF_DEAF-1"/>
</dbReference>
<keyword evidence="6" id="KW-0804">Transcription</keyword>
<evidence type="ECO:0000256" key="3">
    <source>
        <dbReference type="ARBA" id="ARBA00022833"/>
    </source>
</evidence>
<protein>
    <recommendedName>
        <fullName evidence="10">MYND-type domain-containing protein</fullName>
    </recommendedName>
</protein>
<dbReference type="PROSITE" id="PS50865">
    <property type="entry name" value="ZF_MYND_2"/>
    <property type="match status" value="1"/>
</dbReference>
<sequence>MPSRGAGAPGSRSSSQAGDSQPSSSNHAARNTREGQAAVHNDVDPRAYYLNRLERAAALPASEEGADVRGFLRHQQLLDEAMDFFLTEFAVTVADGEPQLTPEVDAWAAPYLARIVAAHVACPLDGYSLFKKQPEMPPALSLAFLPFMFLCDAEGGGMESGYLPDAEVEPEVHCVVKAAAAMVVLLAAAMKEQRQMIKQVPNVHQLANKLIQCLEQPGVADRLRPQLLRLGSGSSGSGSGGSSSNASGGSSGGGGGSPVLSYEQLLSAAYLSRWQANLATLPPPVDWLLPAGREAAIRENAAGGRRMAELLPDCPLGWFAHSSALAALGRLQEAWGCLERCKQVADANNDRLMAGTACIKFPKLLEMGAEGPFILQRYKDFFREAQEYEKKFKRWAPGSLVRMYEGSAVQAKQQLDSAQERGFTMDDMIEPKTAGLLQQSQEDWHEVHQAALDRARCAACTRVGIGLMRCSACKSVKYCSSACQKADWKAHKEVCASLAAAHADRRNRQRG</sequence>
<evidence type="ECO:0000256" key="4">
    <source>
        <dbReference type="ARBA" id="ARBA00023015"/>
    </source>
</evidence>
<evidence type="ECO:0000256" key="7">
    <source>
        <dbReference type="ARBA" id="ARBA00023242"/>
    </source>
</evidence>
<evidence type="ECO:0000256" key="1">
    <source>
        <dbReference type="ARBA" id="ARBA00022723"/>
    </source>
</evidence>
<dbReference type="SUPFAM" id="SSF144232">
    <property type="entry name" value="HIT/MYND zinc finger-like"/>
    <property type="match status" value="1"/>
</dbReference>
<evidence type="ECO:0000313" key="11">
    <source>
        <dbReference type="EMBL" id="KAI7845786.1"/>
    </source>
</evidence>
<dbReference type="EMBL" id="JADXDR010000013">
    <property type="protein sequence ID" value="KAI7845786.1"/>
    <property type="molecule type" value="Genomic_DNA"/>
</dbReference>
<comment type="caution">
    <text evidence="11">The sequence shown here is derived from an EMBL/GenBank/DDBJ whole genome shotgun (WGS) entry which is preliminary data.</text>
</comment>
<dbReference type="GO" id="GO:0008270">
    <property type="term" value="F:zinc ion binding"/>
    <property type="evidence" value="ECO:0007669"/>
    <property type="project" value="UniProtKB-KW"/>
</dbReference>
<dbReference type="GO" id="GO:0003677">
    <property type="term" value="F:DNA binding"/>
    <property type="evidence" value="ECO:0007669"/>
    <property type="project" value="UniProtKB-KW"/>
</dbReference>
<dbReference type="Gene3D" id="6.10.140.2220">
    <property type="match status" value="1"/>
</dbReference>
<evidence type="ECO:0000313" key="12">
    <source>
        <dbReference type="Proteomes" id="UP001205105"/>
    </source>
</evidence>